<accession>A0A8B8G0A7</accession>
<dbReference type="GO" id="GO:0005829">
    <property type="term" value="C:cytosol"/>
    <property type="evidence" value="ECO:0007669"/>
    <property type="project" value="TreeGrafter"/>
</dbReference>
<dbReference type="InterPro" id="IPR001830">
    <property type="entry name" value="Glyco_trans_20"/>
</dbReference>
<gene>
    <name evidence="2" type="primary">LOC112687549</name>
</gene>
<dbReference type="Gene3D" id="3.40.50.2000">
    <property type="entry name" value="Glycogen Phosphorylase B"/>
    <property type="match status" value="1"/>
</dbReference>
<protein>
    <submittedName>
        <fullName evidence="2">Alpha,alpha-trehalose-phosphate synthase [UDP-forming] A-like</fullName>
    </submittedName>
</protein>
<dbReference type="AlphaFoldDB" id="A0A8B8G0A7"/>
<dbReference type="Proteomes" id="UP000694846">
    <property type="component" value="Unplaced"/>
</dbReference>
<dbReference type="Pfam" id="PF00982">
    <property type="entry name" value="Glyco_transf_20"/>
    <property type="match status" value="1"/>
</dbReference>
<proteinExistence type="predicted"/>
<organism evidence="1 2">
    <name type="scientific">Sipha flava</name>
    <name type="common">yellow sugarcane aphid</name>
    <dbReference type="NCBI Taxonomy" id="143950"/>
    <lineage>
        <taxon>Eukaryota</taxon>
        <taxon>Metazoa</taxon>
        <taxon>Ecdysozoa</taxon>
        <taxon>Arthropoda</taxon>
        <taxon>Hexapoda</taxon>
        <taxon>Insecta</taxon>
        <taxon>Pterygota</taxon>
        <taxon>Neoptera</taxon>
        <taxon>Paraneoptera</taxon>
        <taxon>Hemiptera</taxon>
        <taxon>Sternorrhyncha</taxon>
        <taxon>Aphidomorpha</taxon>
        <taxon>Aphidoidea</taxon>
        <taxon>Aphididae</taxon>
        <taxon>Sipha</taxon>
    </lineage>
</organism>
<name>A0A8B8G0A7_9HEMI</name>
<dbReference type="GeneID" id="112687549"/>
<reference evidence="2" key="1">
    <citation type="submission" date="2025-08" db="UniProtKB">
        <authorList>
            <consortium name="RefSeq"/>
        </authorList>
    </citation>
    <scope>IDENTIFICATION</scope>
    <source>
        <tissue evidence="2">Whole body</tissue>
    </source>
</reference>
<evidence type="ECO:0000313" key="1">
    <source>
        <dbReference type="Proteomes" id="UP000694846"/>
    </source>
</evidence>
<keyword evidence="1" id="KW-1185">Reference proteome</keyword>
<sequence>MFTASRDANGTMNGDGEEPAYGQLIVVSNRLPFVLKKKGQSPIWERKASAGGLVTAVAPVVIKGNGLWIGWTGVHLKKGEKIPESDPIDITPTAGLRSDKVIPVNFDSQTFDSYYNGCCNGTLWPLFHSMPDKAQFSADSWKSYCTVNEEFASKTINSLKSLFKEDTNHKIPIVWLHDYHIMLAANSIRNVKF</sequence>
<dbReference type="RefSeq" id="XP_025416075.1">
    <property type="nucleotide sequence ID" value="XM_025560290.1"/>
</dbReference>
<dbReference type="SUPFAM" id="SSF53756">
    <property type="entry name" value="UDP-Glycosyltransferase/glycogen phosphorylase"/>
    <property type="match status" value="1"/>
</dbReference>
<dbReference type="PANTHER" id="PTHR10788">
    <property type="entry name" value="TREHALOSE-6-PHOSPHATE SYNTHASE"/>
    <property type="match status" value="1"/>
</dbReference>
<dbReference type="GO" id="GO:0004805">
    <property type="term" value="F:trehalose-phosphatase activity"/>
    <property type="evidence" value="ECO:0007669"/>
    <property type="project" value="TreeGrafter"/>
</dbReference>
<dbReference type="PANTHER" id="PTHR10788:SF106">
    <property type="entry name" value="BCDNA.GH08860"/>
    <property type="match status" value="1"/>
</dbReference>
<dbReference type="OrthoDB" id="755951at2759"/>
<dbReference type="GO" id="GO:0005992">
    <property type="term" value="P:trehalose biosynthetic process"/>
    <property type="evidence" value="ECO:0007669"/>
    <property type="project" value="InterPro"/>
</dbReference>
<evidence type="ECO:0000313" key="2">
    <source>
        <dbReference type="RefSeq" id="XP_025416075.1"/>
    </source>
</evidence>
<dbReference type="GO" id="GO:0003825">
    <property type="term" value="F:alpha,alpha-trehalose-phosphate synthase (UDP-forming) activity"/>
    <property type="evidence" value="ECO:0007669"/>
    <property type="project" value="TreeGrafter"/>
</dbReference>